<comment type="caution">
    <text evidence="2">The sequence shown here is derived from an EMBL/GenBank/DDBJ whole genome shotgun (WGS) entry which is preliminary data.</text>
</comment>
<proteinExistence type="predicted"/>
<gene>
    <name evidence="2" type="ORF">HKN21_11385</name>
</gene>
<organism evidence="2 3">
    <name type="scientific">Eiseniibacteriota bacterium</name>
    <dbReference type="NCBI Taxonomy" id="2212470"/>
    <lineage>
        <taxon>Bacteria</taxon>
        <taxon>Candidatus Eiseniibacteriota</taxon>
    </lineage>
</organism>
<sequence>MKIWSLALGLALLIPTSTLGATSLVVGIQDHRLNIDTGFLDDLDPVENNQKSLRATFTWDVNETFTVVAEGGGASSFLELTDETITGMTDLRLRGLYRVTDRWVLGAGTIIPFGLYELTSAEATTAQWTWNPRSGFPISSFGEGFGWEVTTAYGFPLGTDVTAGVA</sequence>
<evidence type="ECO:0000256" key="1">
    <source>
        <dbReference type="SAM" id="SignalP"/>
    </source>
</evidence>
<feature type="non-terminal residue" evidence="2">
    <location>
        <position position="166"/>
    </location>
</feature>
<evidence type="ECO:0000313" key="3">
    <source>
        <dbReference type="Proteomes" id="UP000547674"/>
    </source>
</evidence>
<dbReference type="Proteomes" id="UP000547674">
    <property type="component" value="Unassembled WGS sequence"/>
</dbReference>
<dbReference type="EMBL" id="JABDJR010000458">
    <property type="protein sequence ID" value="NNF07354.1"/>
    <property type="molecule type" value="Genomic_DNA"/>
</dbReference>
<keyword evidence="1" id="KW-0732">Signal</keyword>
<feature type="chain" id="PRO_5031089134" evidence="1">
    <location>
        <begin position="21"/>
        <end position="166"/>
    </location>
</feature>
<name>A0A7Y2H2Q5_UNCEI</name>
<accession>A0A7Y2H2Q5</accession>
<dbReference type="AlphaFoldDB" id="A0A7Y2H2Q5"/>
<evidence type="ECO:0000313" key="2">
    <source>
        <dbReference type="EMBL" id="NNF07354.1"/>
    </source>
</evidence>
<reference evidence="2 3" key="1">
    <citation type="submission" date="2020-03" db="EMBL/GenBank/DDBJ databases">
        <title>Metabolic flexibility allows generalist bacteria to become dominant in a frequently disturbed ecosystem.</title>
        <authorList>
            <person name="Chen Y.-J."/>
            <person name="Leung P.M."/>
            <person name="Bay S.K."/>
            <person name="Hugenholtz P."/>
            <person name="Kessler A.J."/>
            <person name="Shelley G."/>
            <person name="Waite D.W."/>
            <person name="Cook P.L."/>
            <person name="Greening C."/>
        </authorList>
    </citation>
    <scope>NUCLEOTIDE SEQUENCE [LARGE SCALE GENOMIC DNA]</scope>
    <source>
        <strain evidence="2">SS_bin_28</strain>
    </source>
</reference>
<protein>
    <submittedName>
        <fullName evidence="2">Uncharacterized protein</fullName>
    </submittedName>
</protein>
<feature type="signal peptide" evidence="1">
    <location>
        <begin position="1"/>
        <end position="20"/>
    </location>
</feature>